<dbReference type="InterPro" id="IPR035899">
    <property type="entry name" value="DBL_dom_sf"/>
</dbReference>
<feature type="domain" description="PH" evidence="4">
    <location>
        <begin position="444"/>
        <end position="553"/>
    </location>
</feature>
<dbReference type="GO" id="GO:0046982">
    <property type="term" value="F:protein heterodimerization activity"/>
    <property type="evidence" value="ECO:0007669"/>
    <property type="project" value="InterPro"/>
</dbReference>
<dbReference type="InterPro" id="IPR000651">
    <property type="entry name" value="Ras-like_Gua-exchang_fac_N"/>
</dbReference>
<feature type="region of interest" description="Disordered" evidence="3">
    <location>
        <begin position="1322"/>
        <end position="1349"/>
    </location>
</feature>
<dbReference type="CDD" id="cd22914">
    <property type="entry name" value="HFD_SOS1_rpt1"/>
    <property type="match status" value="1"/>
</dbReference>
<gene>
    <name evidence="8" type="ORF">KGM_203453</name>
</gene>
<evidence type="ECO:0000256" key="2">
    <source>
        <dbReference type="PROSITE-ProRule" id="PRU00168"/>
    </source>
</evidence>
<dbReference type="PROSITE" id="PS50003">
    <property type="entry name" value="PH_DOMAIN"/>
    <property type="match status" value="1"/>
</dbReference>
<dbReference type="SMART" id="SM00325">
    <property type="entry name" value="RhoGEF"/>
    <property type="match status" value="1"/>
</dbReference>
<evidence type="ECO:0000259" key="7">
    <source>
        <dbReference type="PROSITE" id="PS50212"/>
    </source>
</evidence>
<dbReference type="InterPro" id="IPR000219">
    <property type="entry name" value="DH_dom"/>
</dbReference>
<feature type="compositionally biased region" description="Pro residues" evidence="3">
    <location>
        <begin position="1259"/>
        <end position="1289"/>
    </location>
</feature>
<dbReference type="SMART" id="SM00147">
    <property type="entry name" value="RasGEF"/>
    <property type="match status" value="1"/>
</dbReference>
<dbReference type="GO" id="GO:0005085">
    <property type="term" value="F:guanyl-nucleotide exchange factor activity"/>
    <property type="evidence" value="ECO:0007669"/>
    <property type="project" value="UniProtKB-KW"/>
</dbReference>
<dbReference type="SUPFAM" id="SSF47113">
    <property type="entry name" value="Histone-fold"/>
    <property type="match status" value="1"/>
</dbReference>
<dbReference type="SUPFAM" id="SSF50729">
    <property type="entry name" value="PH domain-like"/>
    <property type="match status" value="1"/>
</dbReference>
<dbReference type="Proteomes" id="UP000007151">
    <property type="component" value="Unassembled WGS sequence"/>
</dbReference>
<feature type="region of interest" description="Disordered" evidence="3">
    <location>
        <begin position="1366"/>
        <end position="1468"/>
    </location>
</feature>
<dbReference type="SMART" id="SM00229">
    <property type="entry name" value="RasGEFN"/>
    <property type="match status" value="1"/>
</dbReference>
<dbReference type="EMBL" id="AGBW02010130">
    <property type="protein sequence ID" value="OWR49103.1"/>
    <property type="molecule type" value="Genomic_DNA"/>
</dbReference>
<dbReference type="Pfam" id="PF00618">
    <property type="entry name" value="RasGEF_N"/>
    <property type="match status" value="1"/>
</dbReference>
<dbReference type="SMART" id="SM00233">
    <property type="entry name" value="PH"/>
    <property type="match status" value="1"/>
</dbReference>
<dbReference type="CDD" id="cd22915">
    <property type="entry name" value="HFD_SOS1_rpt2"/>
    <property type="match status" value="1"/>
</dbReference>
<dbReference type="Gene3D" id="1.10.840.10">
    <property type="entry name" value="Ras guanine-nucleotide exchange factors catalytic domain"/>
    <property type="match status" value="1"/>
</dbReference>
<feature type="compositionally biased region" description="Basic and acidic residues" evidence="3">
    <location>
        <begin position="1204"/>
        <end position="1216"/>
    </location>
</feature>
<evidence type="ECO:0000259" key="4">
    <source>
        <dbReference type="PROSITE" id="PS50003"/>
    </source>
</evidence>
<feature type="domain" description="DH" evidence="6">
    <location>
        <begin position="210"/>
        <end position="397"/>
    </location>
</feature>
<dbReference type="PANTHER" id="PTHR23113:SF363">
    <property type="entry name" value="PROTEIN SON OF SEVENLESS"/>
    <property type="match status" value="1"/>
</dbReference>
<dbReference type="InParanoid" id="A0A212F5U9"/>
<dbReference type="eggNOG" id="KOG3417">
    <property type="taxonomic scope" value="Eukaryota"/>
</dbReference>
<feature type="compositionally biased region" description="Low complexity" evidence="3">
    <location>
        <begin position="1387"/>
        <end position="1397"/>
    </location>
</feature>
<feature type="domain" description="Ras-GEF" evidence="5">
    <location>
        <begin position="842"/>
        <end position="1079"/>
    </location>
</feature>
<name>A0A212F5U9_DANPL</name>
<accession>A0A212F5U9</accession>
<proteinExistence type="predicted"/>
<dbReference type="Pfam" id="PF00621">
    <property type="entry name" value="RhoGEF"/>
    <property type="match status" value="1"/>
</dbReference>
<evidence type="ECO:0000259" key="5">
    <source>
        <dbReference type="PROSITE" id="PS50009"/>
    </source>
</evidence>
<protein>
    <submittedName>
        <fullName evidence="8">Ras GTP exchange factor son of sevenless</fullName>
    </submittedName>
</protein>
<organism evidence="8 9">
    <name type="scientific">Danaus plexippus plexippus</name>
    <dbReference type="NCBI Taxonomy" id="278856"/>
    <lineage>
        <taxon>Eukaryota</taxon>
        <taxon>Metazoa</taxon>
        <taxon>Ecdysozoa</taxon>
        <taxon>Arthropoda</taxon>
        <taxon>Hexapoda</taxon>
        <taxon>Insecta</taxon>
        <taxon>Pterygota</taxon>
        <taxon>Neoptera</taxon>
        <taxon>Endopterygota</taxon>
        <taxon>Lepidoptera</taxon>
        <taxon>Glossata</taxon>
        <taxon>Ditrysia</taxon>
        <taxon>Papilionoidea</taxon>
        <taxon>Nymphalidae</taxon>
        <taxon>Danainae</taxon>
        <taxon>Danaini</taxon>
        <taxon>Danaina</taxon>
        <taxon>Danaus</taxon>
        <taxon>Danaus</taxon>
    </lineage>
</organism>
<dbReference type="CDD" id="cd01261">
    <property type="entry name" value="PH_SOS"/>
    <property type="match status" value="1"/>
</dbReference>
<dbReference type="CDD" id="cd00155">
    <property type="entry name" value="RasGEF"/>
    <property type="match status" value="1"/>
</dbReference>
<dbReference type="Pfam" id="PF22697">
    <property type="entry name" value="SOS1_NGEF_PH"/>
    <property type="match status" value="1"/>
</dbReference>
<feature type="compositionally biased region" description="Basic and acidic residues" evidence="3">
    <location>
        <begin position="1150"/>
        <end position="1169"/>
    </location>
</feature>
<dbReference type="KEGG" id="dpl:KGM_203453"/>
<evidence type="ECO:0000313" key="8">
    <source>
        <dbReference type="EMBL" id="OWR49103.1"/>
    </source>
</evidence>
<dbReference type="PROSITE" id="PS50212">
    <property type="entry name" value="RASGEF_NTER"/>
    <property type="match status" value="1"/>
</dbReference>
<dbReference type="InterPro" id="IPR055251">
    <property type="entry name" value="SOS1_NGEF_PH"/>
</dbReference>
<dbReference type="PROSITE" id="PS50009">
    <property type="entry name" value="RASGEF_CAT"/>
    <property type="match status" value="1"/>
</dbReference>
<dbReference type="Gene3D" id="6.10.250.3060">
    <property type="match status" value="1"/>
</dbReference>
<dbReference type="PANTHER" id="PTHR23113">
    <property type="entry name" value="GUANINE NUCLEOTIDE EXCHANGE FACTOR"/>
    <property type="match status" value="1"/>
</dbReference>
<evidence type="ECO:0000256" key="3">
    <source>
        <dbReference type="SAM" id="MobiDB-lite"/>
    </source>
</evidence>
<dbReference type="FunCoup" id="A0A212F5U9">
    <property type="interactions" value="1176"/>
</dbReference>
<feature type="region of interest" description="Disordered" evidence="3">
    <location>
        <begin position="1149"/>
        <end position="1175"/>
    </location>
</feature>
<dbReference type="InterPro" id="IPR023578">
    <property type="entry name" value="Ras_GEF_dom_sf"/>
</dbReference>
<dbReference type="InterPro" id="IPR009072">
    <property type="entry name" value="Histone-fold"/>
</dbReference>
<dbReference type="Gene3D" id="1.20.870.10">
    <property type="entry name" value="Son of sevenless (SoS) protein Chain: S domain 1"/>
    <property type="match status" value="2"/>
</dbReference>
<feature type="domain" description="N-terminal Ras-GEF" evidence="7">
    <location>
        <begin position="601"/>
        <end position="797"/>
    </location>
</feature>
<sequence>MLPTVEETRGYDFQDPENAEKWKGFFISSLRKVLESVHPTLTADEGALEFVESLCLRLLGMLCAPPAPLSVADGEERVARSFPTPLDRWALIEAREAAGARRRKLLLPLERLHLLLQKEVLLYKIDMSVTTFMTVILEFISTDILRLAGNFVKKISQKSGYQVITCSDIKTAMCADKVLIDMFYQDSELASIAALPAFNTSERGRRASLSYGDLVRDLLADERNFLRDLNLMIRVFKEELEKIVDDNKVISLIFGNIVDIYELTVTLLGNLEDAMEMSQDTLTPYIGSCFEELAEVEEFRAFVRYANIVTRRESRDALAALVDDPQLGERLETAGHGFRLAVKYCLPRLLLSPVAHVFVYHSYVLAMLPLAPASDDRESFKQVECNLHPIEKLLTRALGNGPQLDGAMRSASRARRKMAIDKCNELARLVDNWDARDVPQCCNEFIREDTLTKLGPGKRVAERRAFLFDGLLLLCKPVTSLVTVNSGVTAGPPQLKLKEKLHIRKLDIVDRPDGEEGRNLMELCPRVGPPVVLAASSPAEKRCWMSDLVILNTKPMLDRSLDSILLDLERRHPLRLPSPSLYRFAEPDGPHNILLEHGHGPAPLIKGATLLKLVERLTYHVHADLNLVRTFLTTYRSFCSPSELLALLIERFDIPEPHLVYDAPRPVPRIKIPRKDISPNASLMDLDLDIGNIILYRVDLVETWLRADCVEISATSDAEKLSKNTAREDWKRYRKEFQQPVKFRVINVLRHWVDQHFYDFEREPELLAKLKSFLEAVDGKPMRKWVQSVLKTVQRKSGLQSDNESLCSVSSGVSYVFDRLPPAPLRHVAEPDRHDWHPLALHPLEVARQLTLLEFQLYRQVKPSELVGAAWTKKDKEKSSPNLFRISKNTTNFTRWIEKWIVESENVEERAGVLSWCLELAVALSDLNNFNGVFAVVAACESASVYRLKYTFQMLPPRLLRALDQFRELSSDHFRLYQERLRSINPPCVPFVGVYLTKILHIEEGNPDFLSNTELINFSKRRMVAEITGEIQQYQNQPYCLTLEPRTRAFLENLDPFPGMDDNEVTNYLYGKSKEIEPKGAVKQTHKFPRRYPELSLKPVKVSRRRHDTSSTTLSSTNSLVSLDGAFSVSQLSPTSSVWDGASVASLPLHAHDQGSREERSVTSPRLERASSSSLAQLGQLSLLDKLFDKSKSAATLHRNSGSTKDDPPSPRDNHSPKRRPALSPRGALVEADMYQNRRRTDTQERVPPLLPRGGADPEAPPVLPRRPPSPHTASTEPPPEPPDRPLPSPKHHDLFRHGELAACTLIRNSYKINTLICYKRPITPDPQESRAVPGRPARAQPHDGGQVRHTPCIQCEIYNEHSLARAGPDPVTWRPSASPRPRLPDTSPVSDPVTTHPSPPHTSPLILTEHVSPPAETVPPPLPPRRRRDSAAPHTPHPVSSKTPAEAGRGGRRPADLGRQRTRKLPN</sequence>
<dbReference type="CDD" id="cd06224">
    <property type="entry name" value="REM"/>
    <property type="match status" value="1"/>
</dbReference>
<reference evidence="8 9" key="1">
    <citation type="journal article" date="2011" name="Cell">
        <title>The monarch butterfly genome yields insights into long-distance migration.</title>
        <authorList>
            <person name="Zhan S."/>
            <person name="Merlin C."/>
            <person name="Boore J.L."/>
            <person name="Reppert S.M."/>
        </authorList>
    </citation>
    <scope>NUCLEOTIDE SEQUENCE [LARGE SCALE GENOMIC DNA]</scope>
    <source>
        <strain evidence="8">F-2</strain>
    </source>
</reference>
<dbReference type="Gene3D" id="1.20.900.10">
    <property type="entry name" value="Dbl homology (DH) domain"/>
    <property type="match status" value="1"/>
</dbReference>
<feature type="region of interest" description="Disordered" evidence="3">
    <location>
        <begin position="1194"/>
        <end position="1294"/>
    </location>
</feature>
<keyword evidence="1 2" id="KW-0344">Guanine-nucleotide releasing factor</keyword>
<dbReference type="SUPFAM" id="SSF48366">
    <property type="entry name" value="Ras GEF"/>
    <property type="match status" value="1"/>
</dbReference>
<dbReference type="Gene3D" id="2.30.29.30">
    <property type="entry name" value="Pleckstrin-homology domain (PH domain)/Phosphotyrosine-binding domain (PTB)"/>
    <property type="match status" value="1"/>
</dbReference>
<evidence type="ECO:0000256" key="1">
    <source>
        <dbReference type="ARBA" id="ARBA00022658"/>
    </source>
</evidence>
<keyword evidence="9" id="KW-1185">Reference proteome</keyword>
<dbReference type="InterPro" id="IPR036964">
    <property type="entry name" value="RASGEF_cat_dom_sf"/>
</dbReference>
<comment type="caution">
    <text evidence="8">The sequence shown here is derived from an EMBL/GenBank/DDBJ whole genome shotgun (WGS) entry which is preliminary data.</text>
</comment>
<dbReference type="GO" id="GO:0005886">
    <property type="term" value="C:plasma membrane"/>
    <property type="evidence" value="ECO:0007669"/>
    <property type="project" value="TreeGrafter"/>
</dbReference>
<dbReference type="GO" id="GO:0007265">
    <property type="term" value="P:Ras protein signal transduction"/>
    <property type="evidence" value="ECO:0007669"/>
    <property type="project" value="TreeGrafter"/>
</dbReference>
<dbReference type="InterPro" id="IPR008937">
    <property type="entry name" value="Ras-like_GEF"/>
</dbReference>
<dbReference type="STRING" id="278856.A0A212F5U9"/>
<dbReference type="Pfam" id="PF00617">
    <property type="entry name" value="RasGEF"/>
    <property type="match status" value="1"/>
</dbReference>
<dbReference type="InterPro" id="IPR001849">
    <property type="entry name" value="PH_domain"/>
</dbReference>
<dbReference type="PROSITE" id="PS50010">
    <property type="entry name" value="DH_2"/>
    <property type="match status" value="1"/>
</dbReference>
<dbReference type="InterPro" id="IPR001895">
    <property type="entry name" value="RASGEF_cat_dom"/>
</dbReference>
<evidence type="ECO:0000259" key="6">
    <source>
        <dbReference type="PROSITE" id="PS50010"/>
    </source>
</evidence>
<dbReference type="SUPFAM" id="SSF48065">
    <property type="entry name" value="DBL homology domain (DH-domain)"/>
    <property type="match status" value="1"/>
</dbReference>
<evidence type="ECO:0000313" key="9">
    <source>
        <dbReference type="Proteomes" id="UP000007151"/>
    </source>
</evidence>
<dbReference type="InterPro" id="IPR011993">
    <property type="entry name" value="PH-like_dom_sf"/>
</dbReference>
<dbReference type="Gene3D" id="1.10.20.10">
    <property type="entry name" value="Histone, subunit A"/>
    <property type="match status" value="1"/>
</dbReference>